<feature type="transmembrane region" description="Helical" evidence="13">
    <location>
        <begin position="91"/>
        <end position="113"/>
    </location>
</feature>
<keyword evidence="9" id="KW-0833">Ubl conjugation pathway</keyword>
<keyword evidence="11 13" id="KW-1133">Transmembrane helix</keyword>
<dbReference type="Gene3D" id="3.30.40.10">
    <property type="entry name" value="Zinc/RING finger domain, C3HC4 (zinc finger)"/>
    <property type="match status" value="1"/>
</dbReference>
<evidence type="ECO:0000256" key="1">
    <source>
        <dbReference type="ARBA" id="ARBA00000900"/>
    </source>
</evidence>
<keyword evidence="6 13" id="KW-0812">Transmembrane</keyword>
<name>A0A1D2VBE6_9ASCO</name>
<evidence type="ECO:0000256" key="8">
    <source>
        <dbReference type="ARBA" id="ARBA00022771"/>
    </source>
</evidence>
<comment type="pathway">
    <text evidence="3">Protein modification; protein ubiquitination.</text>
</comment>
<dbReference type="GO" id="GO:0008270">
    <property type="term" value="F:zinc ion binding"/>
    <property type="evidence" value="ECO:0007669"/>
    <property type="project" value="UniProtKB-KW"/>
</dbReference>
<proteinExistence type="predicted"/>
<accession>A0A1D2VBE6</accession>
<dbReference type="STRING" id="1344418.A0A1D2VBE6"/>
<dbReference type="GeneID" id="30964505"/>
<keyword evidence="12 13" id="KW-0472">Membrane</keyword>
<dbReference type="EC" id="2.3.2.27" evidence="4"/>
<evidence type="ECO:0000256" key="4">
    <source>
        <dbReference type="ARBA" id="ARBA00012483"/>
    </source>
</evidence>
<evidence type="ECO:0000313" key="16">
    <source>
        <dbReference type="Proteomes" id="UP000095038"/>
    </source>
</evidence>
<evidence type="ECO:0000256" key="12">
    <source>
        <dbReference type="ARBA" id="ARBA00023136"/>
    </source>
</evidence>
<gene>
    <name evidence="15" type="ORF">ASCRUDRAFT_38562</name>
</gene>
<dbReference type="InParanoid" id="A0A1D2VBE6"/>
<evidence type="ECO:0000256" key="7">
    <source>
        <dbReference type="ARBA" id="ARBA00022723"/>
    </source>
</evidence>
<keyword evidence="16" id="KW-1185">Reference proteome</keyword>
<keyword evidence="7" id="KW-0479">Metal-binding</keyword>
<dbReference type="RefSeq" id="XP_020045100.1">
    <property type="nucleotide sequence ID" value="XM_020190869.1"/>
</dbReference>
<evidence type="ECO:0000259" key="14">
    <source>
        <dbReference type="PROSITE" id="PS51292"/>
    </source>
</evidence>
<dbReference type="PANTHER" id="PTHR13145">
    <property type="entry name" value="SSM4 PROTEIN"/>
    <property type="match status" value="1"/>
</dbReference>
<evidence type="ECO:0000256" key="6">
    <source>
        <dbReference type="ARBA" id="ARBA00022692"/>
    </source>
</evidence>
<keyword evidence="8" id="KW-0863">Zinc-finger</keyword>
<evidence type="ECO:0000256" key="3">
    <source>
        <dbReference type="ARBA" id="ARBA00004906"/>
    </source>
</evidence>
<evidence type="ECO:0000256" key="2">
    <source>
        <dbReference type="ARBA" id="ARBA00004141"/>
    </source>
</evidence>
<dbReference type="InterPro" id="IPR013083">
    <property type="entry name" value="Znf_RING/FYVE/PHD"/>
</dbReference>
<dbReference type="AlphaFoldDB" id="A0A1D2VBE6"/>
<keyword evidence="5" id="KW-0808">Transferase</keyword>
<dbReference type="SMART" id="SM00744">
    <property type="entry name" value="RINGv"/>
    <property type="match status" value="1"/>
</dbReference>
<dbReference type="GO" id="GO:0061630">
    <property type="term" value="F:ubiquitin protein ligase activity"/>
    <property type="evidence" value="ECO:0007669"/>
    <property type="project" value="UniProtKB-EC"/>
</dbReference>
<dbReference type="GO" id="GO:0005789">
    <property type="term" value="C:endoplasmic reticulum membrane"/>
    <property type="evidence" value="ECO:0007669"/>
    <property type="project" value="TreeGrafter"/>
</dbReference>
<comment type="subcellular location">
    <subcellularLocation>
        <location evidence="2">Membrane</location>
        <topology evidence="2">Multi-pass membrane protein</topology>
    </subcellularLocation>
</comment>
<protein>
    <recommendedName>
        <fullName evidence="4">RING-type E3 ubiquitin transferase</fullName>
        <ecNumber evidence="4">2.3.2.27</ecNumber>
    </recommendedName>
</protein>
<evidence type="ECO:0000256" key="10">
    <source>
        <dbReference type="ARBA" id="ARBA00022833"/>
    </source>
</evidence>
<comment type="catalytic activity">
    <reaction evidence="1">
        <text>S-ubiquitinyl-[E2 ubiquitin-conjugating enzyme]-L-cysteine + [acceptor protein]-L-lysine = [E2 ubiquitin-conjugating enzyme]-L-cysteine + N(6)-ubiquitinyl-[acceptor protein]-L-lysine.</text>
        <dbReference type="EC" id="2.3.2.27"/>
    </reaction>
</comment>
<dbReference type="PROSITE" id="PS51292">
    <property type="entry name" value="ZF_RING_CH"/>
    <property type="match status" value="1"/>
</dbReference>
<dbReference type="Proteomes" id="UP000095038">
    <property type="component" value="Unassembled WGS sequence"/>
</dbReference>
<dbReference type="OrthoDB" id="1108038at2759"/>
<evidence type="ECO:0000313" key="15">
    <source>
        <dbReference type="EMBL" id="ODV58793.1"/>
    </source>
</evidence>
<evidence type="ECO:0000256" key="5">
    <source>
        <dbReference type="ARBA" id="ARBA00022679"/>
    </source>
</evidence>
<dbReference type="PANTHER" id="PTHR13145:SF0">
    <property type="entry name" value="E3 UBIQUITIN-PROTEIN LIGASE MARCHF6"/>
    <property type="match status" value="1"/>
</dbReference>
<dbReference type="Pfam" id="PF12906">
    <property type="entry name" value="RINGv"/>
    <property type="match status" value="1"/>
</dbReference>
<evidence type="ECO:0000256" key="9">
    <source>
        <dbReference type="ARBA" id="ARBA00022786"/>
    </source>
</evidence>
<reference evidence="16" key="1">
    <citation type="submission" date="2016-05" db="EMBL/GenBank/DDBJ databases">
        <title>Comparative genomics of biotechnologically important yeasts.</title>
        <authorList>
            <consortium name="DOE Joint Genome Institute"/>
            <person name="Riley R."/>
            <person name="Haridas S."/>
            <person name="Wolfe K.H."/>
            <person name="Lopes M.R."/>
            <person name="Hittinger C.T."/>
            <person name="Goker M."/>
            <person name="Salamov A."/>
            <person name="Wisecaver J."/>
            <person name="Long T.M."/>
            <person name="Aerts A.L."/>
            <person name="Barry K."/>
            <person name="Choi C."/>
            <person name="Clum A."/>
            <person name="Coughlan A.Y."/>
            <person name="Deshpande S."/>
            <person name="Douglass A.P."/>
            <person name="Hanson S.J."/>
            <person name="Klenk H.-P."/>
            <person name="Labutti K."/>
            <person name="Lapidus A."/>
            <person name="Lindquist E."/>
            <person name="Lipzen A."/>
            <person name="Meier-Kolthoff J.P."/>
            <person name="Ohm R.A."/>
            <person name="Otillar R.P."/>
            <person name="Pangilinan J."/>
            <person name="Peng Y."/>
            <person name="Rokas A."/>
            <person name="Rosa C.A."/>
            <person name="Scheuner C."/>
            <person name="Sibirny A.A."/>
            <person name="Slot J.C."/>
            <person name="Stielow J.B."/>
            <person name="Sun H."/>
            <person name="Kurtzman C.P."/>
            <person name="Blackwell M."/>
            <person name="Grigoriev I.V."/>
            <person name="Jeffries T.W."/>
        </authorList>
    </citation>
    <scope>NUCLEOTIDE SEQUENCE [LARGE SCALE GENOMIC DNA]</scope>
    <source>
        <strain evidence="16">DSM 1968</strain>
    </source>
</reference>
<dbReference type="GO" id="GO:0036503">
    <property type="term" value="P:ERAD pathway"/>
    <property type="evidence" value="ECO:0007669"/>
    <property type="project" value="TreeGrafter"/>
</dbReference>
<organism evidence="15 16">
    <name type="scientific">Ascoidea rubescens DSM 1968</name>
    <dbReference type="NCBI Taxonomy" id="1344418"/>
    <lineage>
        <taxon>Eukaryota</taxon>
        <taxon>Fungi</taxon>
        <taxon>Dikarya</taxon>
        <taxon>Ascomycota</taxon>
        <taxon>Saccharomycotina</taxon>
        <taxon>Saccharomycetes</taxon>
        <taxon>Ascoideaceae</taxon>
        <taxon>Ascoidea</taxon>
    </lineage>
</organism>
<sequence length="224" mass="26856">MSSVQEENTCRICRCEGTDDDPLFYPCKCRGSIKFIHQDCLMEWLNHSKRDPVCDICHTPYKFRIIYDENMPNFVPIHLILKKFFINLKNLLHFSITIIALVLLVVFQIPVFFKFTSRVFTWIIDSRKPFNSNLKLSFLFGQYFLYPNHRNHNITNIIANQTIVTLDHEAQFLSTFKFNTFSNYLLFFRNTFFIGFIYLFIIIIIHILLFIVHEWIRRDPSFSK</sequence>
<dbReference type="CDD" id="cd16702">
    <property type="entry name" value="RING_CH-C4HC3_MARCH6"/>
    <property type="match status" value="1"/>
</dbReference>
<feature type="non-terminal residue" evidence="15">
    <location>
        <position position="224"/>
    </location>
</feature>
<dbReference type="EMBL" id="KV454489">
    <property type="protein sequence ID" value="ODV58793.1"/>
    <property type="molecule type" value="Genomic_DNA"/>
</dbReference>
<dbReference type="SUPFAM" id="SSF57850">
    <property type="entry name" value="RING/U-box"/>
    <property type="match status" value="1"/>
</dbReference>
<feature type="domain" description="RING-CH-type" evidence="14">
    <location>
        <begin position="2"/>
        <end position="64"/>
    </location>
</feature>
<dbReference type="FunFam" id="3.30.40.10:FF:000287">
    <property type="entry name" value="RING finger membrane protein"/>
    <property type="match status" value="1"/>
</dbReference>
<feature type="transmembrane region" description="Helical" evidence="13">
    <location>
        <begin position="192"/>
        <end position="216"/>
    </location>
</feature>
<evidence type="ECO:0000256" key="13">
    <source>
        <dbReference type="SAM" id="Phobius"/>
    </source>
</evidence>
<evidence type="ECO:0000256" key="11">
    <source>
        <dbReference type="ARBA" id="ARBA00022989"/>
    </source>
</evidence>
<keyword evidence="10" id="KW-0862">Zinc</keyword>
<dbReference type="InterPro" id="IPR011016">
    <property type="entry name" value="Znf_RING-CH"/>
</dbReference>